<sequence>MAEIRERLLPPRRRRTNPRVIKRKMSNWALKRAEHYNPPEPSHPAITIVAATKPARTKRQAKTPK</sequence>
<organism evidence="1 2">
    <name type="scientific">Micromonospora echinofusca</name>
    <dbReference type="NCBI Taxonomy" id="47858"/>
    <lineage>
        <taxon>Bacteria</taxon>
        <taxon>Bacillati</taxon>
        <taxon>Actinomycetota</taxon>
        <taxon>Actinomycetes</taxon>
        <taxon>Micromonosporales</taxon>
        <taxon>Micromonosporaceae</taxon>
        <taxon>Micromonospora</taxon>
    </lineage>
</organism>
<proteinExistence type="predicted"/>
<name>A0ABS3VSX9_MICEH</name>
<comment type="caution">
    <text evidence="1">The sequence shown here is derived from an EMBL/GenBank/DDBJ whole genome shotgun (WGS) entry which is preliminary data.</text>
</comment>
<dbReference type="EMBL" id="WVUH01000130">
    <property type="protein sequence ID" value="MBO4207553.1"/>
    <property type="molecule type" value="Genomic_DNA"/>
</dbReference>
<evidence type="ECO:0008006" key="3">
    <source>
        <dbReference type="Google" id="ProtNLM"/>
    </source>
</evidence>
<accession>A0ABS3VSX9</accession>
<gene>
    <name evidence="1" type="ORF">GSF22_16280</name>
</gene>
<reference evidence="1 2" key="1">
    <citation type="submission" date="2019-12" db="EMBL/GenBank/DDBJ databases">
        <title>Whole genome sequencing of endophytic Actinobacterium Micromonospora sp. MPMI6T.</title>
        <authorList>
            <person name="Evv R."/>
            <person name="Podile A.R."/>
        </authorList>
    </citation>
    <scope>NUCLEOTIDE SEQUENCE [LARGE SCALE GENOMIC DNA]</scope>
    <source>
        <strain evidence="1 2">MPMI6</strain>
    </source>
</reference>
<dbReference type="Proteomes" id="UP000823521">
    <property type="component" value="Unassembled WGS sequence"/>
</dbReference>
<evidence type="ECO:0000313" key="2">
    <source>
        <dbReference type="Proteomes" id="UP000823521"/>
    </source>
</evidence>
<evidence type="ECO:0000313" key="1">
    <source>
        <dbReference type="EMBL" id="MBO4207553.1"/>
    </source>
</evidence>
<keyword evidence="2" id="KW-1185">Reference proteome</keyword>
<protein>
    <recommendedName>
        <fullName evidence="3">Transposase</fullName>
    </recommendedName>
</protein>